<dbReference type="EMBL" id="CM007384">
    <property type="protein sequence ID" value="ONK71572.1"/>
    <property type="molecule type" value="Genomic_DNA"/>
</dbReference>
<organism evidence="1 2">
    <name type="scientific">Asparagus officinalis</name>
    <name type="common">Garden asparagus</name>
    <dbReference type="NCBI Taxonomy" id="4686"/>
    <lineage>
        <taxon>Eukaryota</taxon>
        <taxon>Viridiplantae</taxon>
        <taxon>Streptophyta</taxon>
        <taxon>Embryophyta</taxon>
        <taxon>Tracheophyta</taxon>
        <taxon>Spermatophyta</taxon>
        <taxon>Magnoliopsida</taxon>
        <taxon>Liliopsida</taxon>
        <taxon>Asparagales</taxon>
        <taxon>Asparagaceae</taxon>
        <taxon>Asparagoideae</taxon>
        <taxon>Asparagus</taxon>
    </lineage>
</organism>
<dbReference type="Gramene" id="ONK71572">
    <property type="protein sequence ID" value="ONK71572"/>
    <property type="gene ID" value="A4U43_C04F10070"/>
</dbReference>
<dbReference type="Proteomes" id="UP000243459">
    <property type="component" value="Chromosome 4"/>
</dbReference>
<evidence type="ECO:0000313" key="2">
    <source>
        <dbReference type="Proteomes" id="UP000243459"/>
    </source>
</evidence>
<proteinExistence type="predicted"/>
<dbReference type="AlphaFoldDB" id="A0A5P1F068"/>
<name>A0A5P1F068_ASPOF</name>
<reference evidence="2" key="1">
    <citation type="journal article" date="2017" name="Nat. Commun.">
        <title>The asparagus genome sheds light on the origin and evolution of a young Y chromosome.</title>
        <authorList>
            <person name="Harkess A."/>
            <person name="Zhou J."/>
            <person name="Xu C."/>
            <person name="Bowers J.E."/>
            <person name="Van der Hulst R."/>
            <person name="Ayyampalayam S."/>
            <person name="Mercati F."/>
            <person name="Riccardi P."/>
            <person name="McKain M.R."/>
            <person name="Kakrana A."/>
            <person name="Tang H."/>
            <person name="Ray J."/>
            <person name="Groenendijk J."/>
            <person name="Arikit S."/>
            <person name="Mathioni S.M."/>
            <person name="Nakano M."/>
            <person name="Shan H."/>
            <person name="Telgmann-Rauber A."/>
            <person name="Kanno A."/>
            <person name="Yue Z."/>
            <person name="Chen H."/>
            <person name="Li W."/>
            <person name="Chen Y."/>
            <person name="Xu X."/>
            <person name="Zhang Y."/>
            <person name="Luo S."/>
            <person name="Chen H."/>
            <person name="Gao J."/>
            <person name="Mao Z."/>
            <person name="Pires J.C."/>
            <person name="Luo M."/>
            <person name="Kudrna D."/>
            <person name="Wing R.A."/>
            <person name="Meyers B.C."/>
            <person name="Yi K."/>
            <person name="Kong H."/>
            <person name="Lavrijsen P."/>
            <person name="Sunseri F."/>
            <person name="Falavigna A."/>
            <person name="Ye Y."/>
            <person name="Leebens-Mack J.H."/>
            <person name="Chen G."/>
        </authorList>
    </citation>
    <scope>NUCLEOTIDE SEQUENCE [LARGE SCALE GENOMIC DNA]</scope>
    <source>
        <strain evidence="2">cv. DH0086</strain>
    </source>
</reference>
<protein>
    <submittedName>
        <fullName evidence="1">Uncharacterized protein</fullName>
    </submittedName>
</protein>
<accession>A0A5P1F068</accession>
<gene>
    <name evidence="1" type="ORF">A4U43_C04F10070</name>
</gene>
<evidence type="ECO:0000313" key="1">
    <source>
        <dbReference type="EMBL" id="ONK71572.1"/>
    </source>
</evidence>
<sequence length="90" mass="9840">MKLSVVEEGCPFGQDFRGDYEIVTDESEVRRSAEESAAPLQAATAAATAPPMKAGYLVVSYDMPSARHCSREVMVWLGTLGCDDLHRTFL</sequence>
<keyword evidence="2" id="KW-1185">Reference proteome</keyword>